<accession>A0AAV9H4M9</accession>
<feature type="compositionally biased region" description="Polar residues" evidence="1">
    <location>
        <begin position="856"/>
        <end position="866"/>
    </location>
</feature>
<sequence length="2192" mass="244359">MKNWRELGEVPASDDEDFDDESLDEHLEDATVPVGVGYAAPPTDEPQERADDADIWSVPDSSPARPSPTRLLTRQHPPKSKRPVLPTSTPARTPTRVHATSVPSTAALEDVSNTLSQSPESPATKDIFFPKDDISTSYVRVVASPAASSPLSSPPSVRRISPPPTVRESSLPRSGSRPPISPASPRAARGSSVAPIQSRISVDDVEQSRQASIRAERSLRPRKPIQQHPYLLESAQYTTFMKSHGVKPVRVHLEAEERRRKAQEEDSQEQDFEAEESLTGSQDNPLQNSEESTPLMFDDGNEADELAPSPSPRTSPPEIGLRASSQPIDSIHTPLTSFSDDDEVDLPSLDRLRQGPTNPRVRSLKRQSSQLLSSRQKRRIRLPSSNIWDLSSSPEFQAQHQAPSQLLDATSPTRPRPRTLPSAHAPTLPSPARGQRPGALRASVPAEDEQDASDSDSSTSSRSSASGSEVIRKNSRRIKGVLPASWLRLDLGKAKPAPRRERSPEPFSVPVPKRGVALPKQATPGRPTGTQFPFEFDESDEEPTREPARAAKAGRPTSTAPPILIYDDEDPSDMEQDSIDPMTSGRKRRSHSPSGPRAKKAKTVFGDGPGKPRQPRINEVFGRSKTTSSTAHKKTGASKPSRKRRDGSSAKANSRRRAATPPRLSILDVMEPQAPKFVKIAARAVRQKSDLGRTSPSRKLISLATRGDNVDALSSLRDWKSGRTRQKATISPSIRRPAPASRPALTEVSSNPLPQPSQPRSRPISSVPRKLVRQGSLNAFVRVDNERQPDKSPSTPSSVTHSTRKTRPGRVPNFRPAQLETEDVRLVRKRLRAHNRSLDRFYSSRNIAPSVRGLSDDTNSLHSATTEPPRGREDVGLVAEEPPHKQSRDGATAKSRFRKKRSPRQVDPEAPQFIRANDPLPFEAPPVEEVDTPAPQLQDKLKGLGPYGTLYTHHFEIFPLDRGTFFHETTLLGRGFINKAADAALSDKIRHQRPSISFSLDGQTLRWAIWSENTSSELGILFDWVSDQICAYTLSGGDTGRRAIEAAEFILRYVLDSLSTDDDEAERAYLCRMIEVLSAFATRVDSLDWSNATGFQKEIQIEVCARFAVVTMALHSICKTSNIDHMLSIKVEDVLKRITSTTIKGLLSCGTEDLRALYGDLQRRSFLERGIRQDRWQASCWVVVMRVLESASIPRCSFWDVTHSIMGPLSVVSSTDAQVFEGLWLDIFTLLPLGEIDNDGVLIHGLRRVAPLEGWSLPQKLLKRVSQLYQSKCRQSPSFNEYFRALIGRCHYLVQQWGWYKCTGMIGTIFDFFGSEKFANLRNEEVYKSPRFIEDLGGNASLLVEPEDRCFHIFIKILALTIQRFRQLGRDNDIKNLVARTLPNNDRQYLKEDTVHQRDLAALRNHHDLLCTLFWAAPPDLRPGLHLVEKLVAPGSAHKEACLINLRAWNQLARYVISTDNSGVAFRPFVVWNTNVFNQVLDQYLSAASDIEQQFRELSSEHQVSTAIRDEMIAKNKATAMDVLHSLLRASLDVLQHASSFAAATAALNINQLQKVFTSLDFQSPDFDWGVLHVALDTFDTFLNRLDQVTEDEFSSGAADVDPQLIEDAVLLINEKLAKDFFWMARTIMAVPASKAPNKQRQQLACVEKTVTLGGRTAARFIKDRLTQLSPYFSPGKYCLFADTPKNLATTERKYVPLFISVLIKNYVFDFKDLGGILGLWLLFITKPLQFSGFENYLGDLLKRRSSFGFMERATVVVGVAPDYNSNVDMFSCAMHYMRKKLREAESESGASRQQLRTDYDKSLQLVMHRMKEDLALLRPDPPAHAAYIDFVRQIISLIKSHGVNICKIDPFFTQPGPDYSPPVQDPQLHMAGIVAYGVRLGEQDVRAVPQFFHYLWNNFKIALGNGRLDQERTILTTAMAQEPHVLSFALQYILPAAVLACERVSEAWLLLEVYAGSLEDILTEKCVPKELMGSDIQYAAGILVGALAWFESLRNIRGGVVTLRHVYIMKLLAVVAEALRPSLKTYLYSEQGDEGVPVERAVEDMRAFLGEARAHVGERLERPEDEQVEGSFQINALMTGLPLGDRVLTGGRDVKVQEFATVVVTDVKRTWAVSEERVTVQMAAGRLGTPSSTQAGQGTKYGPWEGRALLRGWLALAGRWDLGGTSQLRDERRRGGDRRRRAIVVDDDMFF</sequence>
<evidence type="ECO:0000256" key="1">
    <source>
        <dbReference type="SAM" id="MobiDB-lite"/>
    </source>
</evidence>
<feature type="region of interest" description="Disordered" evidence="1">
    <location>
        <begin position="1"/>
        <end position="130"/>
    </location>
</feature>
<reference evidence="2" key="2">
    <citation type="submission" date="2023-05" db="EMBL/GenBank/DDBJ databases">
        <authorList>
            <consortium name="Lawrence Berkeley National Laboratory"/>
            <person name="Steindorff A."/>
            <person name="Hensen N."/>
            <person name="Bonometti L."/>
            <person name="Westerberg I."/>
            <person name="Brannstrom I.O."/>
            <person name="Guillou S."/>
            <person name="Cros-Aarteil S."/>
            <person name="Calhoun S."/>
            <person name="Haridas S."/>
            <person name="Kuo A."/>
            <person name="Mondo S."/>
            <person name="Pangilinan J."/>
            <person name="Riley R."/>
            <person name="Labutti K."/>
            <person name="Andreopoulos B."/>
            <person name="Lipzen A."/>
            <person name="Chen C."/>
            <person name="Yanf M."/>
            <person name="Daum C."/>
            <person name="Ng V."/>
            <person name="Clum A."/>
            <person name="Ohm R."/>
            <person name="Martin F."/>
            <person name="Silar P."/>
            <person name="Natvig D."/>
            <person name="Lalanne C."/>
            <person name="Gautier V."/>
            <person name="Ament-Velasquez S.L."/>
            <person name="Kruys A."/>
            <person name="Hutchinson M.I."/>
            <person name="Powell A.J."/>
            <person name="Barry K."/>
            <person name="Miller A.N."/>
            <person name="Grigoriev I.V."/>
            <person name="Debuchy R."/>
            <person name="Gladieux P."/>
            <person name="Thoren M.H."/>
            <person name="Johannesson H."/>
        </authorList>
    </citation>
    <scope>NUCLEOTIDE SEQUENCE</scope>
    <source>
        <strain evidence="2">PSN243</strain>
    </source>
</reference>
<dbReference type="PANTHER" id="PTHR28122">
    <property type="entry name" value="E3 UBIQUITIN-PROTEIN LIGASE SUBSTRATE RECEPTOR MMS22"/>
    <property type="match status" value="1"/>
</dbReference>
<feature type="compositionally biased region" description="Low complexity" evidence="1">
    <location>
        <begin position="730"/>
        <end position="769"/>
    </location>
</feature>
<organism evidence="2 3">
    <name type="scientific">Podospora aff. communis PSN243</name>
    <dbReference type="NCBI Taxonomy" id="3040156"/>
    <lineage>
        <taxon>Eukaryota</taxon>
        <taxon>Fungi</taxon>
        <taxon>Dikarya</taxon>
        <taxon>Ascomycota</taxon>
        <taxon>Pezizomycotina</taxon>
        <taxon>Sordariomycetes</taxon>
        <taxon>Sordariomycetidae</taxon>
        <taxon>Sordariales</taxon>
        <taxon>Podosporaceae</taxon>
        <taxon>Podospora</taxon>
    </lineage>
</organism>
<dbReference type="PANTHER" id="PTHR28122:SF1">
    <property type="entry name" value="E3 UBIQUITIN-PROTEIN LIGASE SUBSTRATE RECEPTOR MMS22"/>
    <property type="match status" value="1"/>
</dbReference>
<feature type="compositionally biased region" description="Acidic residues" evidence="1">
    <location>
        <begin position="265"/>
        <end position="276"/>
    </location>
</feature>
<feature type="compositionally biased region" description="Basic and acidic residues" evidence="1">
    <location>
        <begin position="251"/>
        <end position="264"/>
    </location>
</feature>
<evidence type="ECO:0000313" key="2">
    <source>
        <dbReference type="EMBL" id="KAK4455621.1"/>
    </source>
</evidence>
<feature type="compositionally biased region" description="Basic residues" evidence="1">
    <location>
        <begin position="631"/>
        <end position="645"/>
    </location>
</feature>
<dbReference type="GO" id="GO:0005634">
    <property type="term" value="C:nucleus"/>
    <property type="evidence" value="ECO:0007669"/>
    <property type="project" value="InterPro"/>
</dbReference>
<dbReference type="GO" id="GO:0000724">
    <property type="term" value="P:double-strand break repair via homologous recombination"/>
    <property type="evidence" value="ECO:0007669"/>
    <property type="project" value="TreeGrafter"/>
</dbReference>
<feature type="compositionally biased region" description="Basic residues" evidence="1">
    <location>
        <begin position="585"/>
        <end position="602"/>
    </location>
</feature>
<dbReference type="GO" id="GO:0031297">
    <property type="term" value="P:replication fork processing"/>
    <property type="evidence" value="ECO:0007669"/>
    <property type="project" value="InterPro"/>
</dbReference>
<evidence type="ECO:0000313" key="3">
    <source>
        <dbReference type="Proteomes" id="UP001321760"/>
    </source>
</evidence>
<dbReference type="GO" id="GO:0035361">
    <property type="term" value="C:Cul8-RING ubiquitin ligase complex"/>
    <property type="evidence" value="ECO:0007669"/>
    <property type="project" value="TreeGrafter"/>
</dbReference>
<feature type="compositionally biased region" description="Polar residues" evidence="1">
    <location>
        <begin position="111"/>
        <end position="121"/>
    </location>
</feature>
<feature type="compositionally biased region" description="Polar residues" evidence="1">
    <location>
        <begin position="323"/>
        <end position="338"/>
    </location>
</feature>
<feature type="compositionally biased region" description="Polar residues" evidence="1">
    <location>
        <begin position="383"/>
        <end position="408"/>
    </location>
</feature>
<feature type="compositionally biased region" description="Acidic residues" evidence="1">
    <location>
        <begin position="566"/>
        <end position="578"/>
    </location>
</feature>
<dbReference type="Pfam" id="PF09462">
    <property type="entry name" value="Mus7"/>
    <property type="match status" value="1"/>
</dbReference>
<name>A0AAV9H4M9_9PEZI</name>
<feature type="compositionally biased region" description="Low complexity" evidence="1">
    <location>
        <begin position="792"/>
        <end position="801"/>
    </location>
</feature>
<keyword evidence="3" id="KW-1185">Reference proteome</keyword>
<feature type="region of interest" description="Disordered" evidence="1">
    <location>
        <begin position="721"/>
        <end position="817"/>
    </location>
</feature>
<reference evidence="2" key="1">
    <citation type="journal article" date="2023" name="Mol. Phylogenet. Evol.">
        <title>Genome-scale phylogeny and comparative genomics of the fungal order Sordariales.</title>
        <authorList>
            <person name="Hensen N."/>
            <person name="Bonometti L."/>
            <person name="Westerberg I."/>
            <person name="Brannstrom I.O."/>
            <person name="Guillou S."/>
            <person name="Cros-Aarteil S."/>
            <person name="Calhoun S."/>
            <person name="Haridas S."/>
            <person name="Kuo A."/>
            <person name="Mondo S."/>
            <person name="Pangilinan J."/>
            <person name="Riley R."/>
            <person name="LaButti K."/>
            <person name="Andreopoulos B."/>
            <person name="Lipzen A."/>
            <person name="Chen C."/>
            <person name="Yan M."/>
            <person name="Daum C."/>
            <person name="Ng V."/>
            <person name="Clum A."/>
            <person name="Steindorff A."/>
            <person name="Ohm R.A."/>
            <person name="Martin F."/>
            <person name="Silar P."/>
            <person name="Natvig D.O."/>
            <person name="Lalanne C."/>
            <person name="Gautier V."/>
            <person name="Ament-Velasquez S.L."/>
            <person name="Kruys A."/>
            <person name="Hutchinson M.I."/>
            <person name="Powell A.J."/>
            <person name="Barry K."/>
            <person name="Miller A.N."/>
            <person name="Grigoriev I.V."/>
            <person name="Debuchy R."/>
            <person name="Gladieux P."/>
            <person name="Hiltunen Thoren M."/>
            <person name="Johannesson H."/>
        </authorList>
    </citation>
    <scope>NUCLEOTIDE SEQUENCE</scope>
    <source>
        <strain evidence="2">PSN243</strain>
    </source>
</reference>
<dbReference type="EMBL" id="MU865914">
    <property type="protein sequence ID" value="KAK4455621.1"/>
    <property type="molecule type" value="Genomic_DNA"/>
</dbReference>
<feature type="region of interest" description="Disordered" evidence="1">
    <location>
        <begin position="248"/>
        <end position="668"/>
    </location>
</feature>
<protein>
    <submittedName>
        <fullName evidence="2">Protein mms22</fullName>
    </submittedName>
</protein>
<feature type="region of interest" description="Disordered" evidence="1">
    <location>
        <begin position="143"/>
        <end position="230"/>
    </location>
</feature>
<proteinExistence type="predicted"/>
<feature type="compositionally biased region" description="Low complexity" evidence="1">
    <location>
        <begin position="143"/>
        <end position="160"/>
    </location>
</feature>
<dbReference type="InterPro" id="IPR019021">
    <property type="entry name" value="Mms22"/>
</dbReference>
<comment type="caution">
    <text evidence="2">The sequence shown here is derived from an EMBL/GenBank/DDBJ whole genome shotgun (WGS) entry which is preliminary data.</text>
</comment>
<feature type="compositionally biased region" description="Basic and acidic residues" evidence="1">
    <location>
        <begin position="869"/>
        <end position="888"/>
    </location>
</feature>
<feature type="region of interest" description="Disordered" evidence="1">
    <location>
        <begin position="849"/>
        <end position="919"/>
    </location>
</feature>
<feature type="compositionally biased region" description="Basic and acidic residues" evidence="1">
    <location>
        <begin position="490"/>
        <end position="504"/>
    </location>
</feature>
<feature type="compositionally biased region" description="Polar residues" evidence="1">
    <location>
        <begin position="278"/>
        <end position="292"/>
    </location>
</feature>
<feature type="compositionally biased region" description="Acidic residues" evidence="1">
    <location>
        <begin position="12"/>
        <end position="23"/>
    </location>
</feature>
<dbReference type="Proteomes" id="UP001321760">
    <property type="component" value="Unassembled WGS sequence"/>
</dbReference>
<feature type="compositionally biased region" description="Low complexity" evidence="1">
    <location>
        <begin position="169"/>
        <end position="195"/>
    </location>
</feature>
<feature type="compositionally biased region" description="Low complexity" evidence="1">
    <location>
        <begin position="455"/>
        <end position="469"/>
    </location>
</feature>
<gene>
    <name evidence="2" type="ORF">QBC34DRAFT_315770</name>
</gene>